<dbReference type="GO" id="GO:0046872">
    <property type="term" value="F:metal ion binding"/>
    <property type="evidence" value="ECO:0007669"/>
    <property type="project" value="InterPro"/>
</dbReference>
<dbReference type="Gene3D" id="3.30.830.10">
    <property type="entry name" value="Metalloenzyme, LuxS/M16 peptidase-like"/>
    <property type="match status" value="2"/>
</dbReference>
<dbReference type="Proteomes" id="UP000050342">
    <property type="component" value="Unassembled WGS sequence"/>
</dbReference>
<evidence type="ECO:0000259" key="8">
    <source>
        <dbReference type="Pfam" id="PF05193"/>
    </source>
</evidence>
<evidence type="ECO:0000313" key="9">
    <source>
        <dbReference type="EMBL" id="KQB52623.1"/>
    </source>
</evidence>
<dbReference type="InterPro" id="IPR011249">
    <property type="entry name" value="Metalloenz_LuxS/M16"/>
</dbReference>
<sequence>MKRSITGLLLGVMLLPLLALANSPPSTHEFMLDNGLKLIVIEDHKASLVHSHLWYRIGSNQEGPGQTGLSHALEHMLFNGSSKLCPSESDQILQSLGGSQNATTLNDATLYFHTVPPHALGVSFEVLADQMSTALLSASQWKGEREVVKNERSESSEHHPIKRALEIPRRLALPASASGNPVIGWRHDLDRLQADDLKHWYHRWYAPNNAVLIVTGDVHPQQAKQLAERYFGPIARLPLPYSPAPIELTAPGERTIRQYLPQQIPMLYMAFNVPSLRTQVDPLTAQALELIAEMLAGANSSLLKAQLIRHEGLASAVTAHYQAVSLGDELFNISALPELEKAGSMETVRARILAIIESLKTAAPSLEDLERARIQITARRVFDQDALENRALTVGFLEMAGLSWRSEQTRLDALKSITPQDIQRTAQTFLVADRLTTSYALPEETPHD</sequence>
<evidence type="ECO:0000256" key="4">
    <source>
        <dbReference type="ARBA" id="ARBA00022833"/>
    </source>
</evidence>
<gene>
    <name evidence="9" type="ORF">AQS70_13475</name>
</gene>
<comment type="similarity">
    <text evidence="1">Belongs to the peptidase M16 family.</text>
</comment>
<evidence type="ECO:0000256" key="6">
    <source>
        <dbReference type="SAM" id="SignalP"/>
    </source>
</evidence>
<evidence type="ECO:0000256" key="5">
    <source>
        <dbReference type="ARBA" id="ARBA00023049"/>
    </source>
</evidence>
<dbReference type="AlphaFoldDB" id="A0A0Q0X6H6"/>
<dbReference type="RefSeq" id="WP_055103865.1">
    <property type="nucleotide sequence ID" value="NZ_LLWH01000189.1"/>
</dbReference>
<dbReference type="InterPro" id="IPR007863">
    <property type="entry name" value="Peptidase_M16_C"/>
</dbReference>
<dbReference type="InterPro" id="IPR050626">
    <property type="entry name" value="Peptidase_M16"/>
</dbReference>
<proteinExistence type="inferred from homology"/>
<dbReference type="Pfam" id="PF05193">
    <property type="entry name" value="Peptidase_M16_C"/>
    <property type="match status" value="1"/>
</dbReference>
<reference evidence="9 10" key="1">
    <citation type="submission" date="2015-10" db="EMBL/GenBank/DDBJ databases">
        <title>Pseudomonas helleri sp. nov. and Pseudomonas weihenstephanensis sp. nov., isolated from raw cows milk.</title>
        <authorList>
            <person name="Von Neubeck M."/>
            <person name="Huptas C."/>
            <person name="Wenning M."/>
            <person name="Scherer S."/>
        </authorList>
    </citation>
    <scope>NUCLEOTIDE SEQUENCE [LARGE SCALE GENOMIC DNA]</scope>
    <source>
        <strain evidence="9 10">BSTT44</strain>
    </source>
</reference>
<dbReference type="InterPro" id="IPR011765">
    <property type="entry name" value="Pept_M16_N"/>
</dbReference>
<dbReference type="GO" id="GO:0006508">
    <property type="term" value="P:proteolysis"/>
    <property type="evidence" value="ECO:0007669"/>
    <property type="project" value="UniProtKB-KW"/>
</dbReference>
<dbReference type="SUPFAM" id="SSF63411">
    <property type="entry name" value="LuxS/MPP-like metallohydrolase"/>
    <property type="match status" value="2"/>
</dbReference>
<dbReference type="PANTHER" id="PTHR43690">
    <property type="entry name" value="NARDILYSIN"/>
    <property type="match status" value="1"/>
</dbReference>
<evidence type="ECO:0000256" key="3">
    <source>
        <dbReference type="ARBA" id="ARBA00022801"/>
    </source>
</evidence>
<feature type="domain" description="Peptidase M16 N-terminal" evidence="7">
    <location>
        <begin position="40"/>
        <end position="159"/>
    </location>
</feature>
<dbReference type="STRING" id="1563157.AQS70_13475"/>
<evidence type="ECO:0000256" key="1">
    <source>
        <dbReference type="ARBA" id="ARBA00007261"/>
    </source>
</evidence>
<keyword evidence="5" id="KW-0482">Metalloprotease</keyword>
<keyword evidence="4" id="KW-0862">Zinc</keyword>
<feature type="domain" description="Peptidase M16 C-terminal" evidence="8">
    <location>
        <begin position="192"/>
        <end position="375"/>
    </location>
</feature>
<keyword evidence="2" id="KW-0645">Protease</keyword>
<keyword evidence="3" id="KW-0378">Hydrolase</keyword>
<keyword evidence="10" id="KW-1185">Reference proteome</keyword>
<organism evidence="9 10">
    <name type="scientific">Pseudomonas endophytica</name>
    <dbReference type="NCBI Taxonomy" id="1563157"/>
    <lineage>
        <taxon>Bacteria</taxon>
        <taxon>Pseudomonadati</taxon>
        <taxon>Pseudomonadota</taxon>
        <taxon>Gammaproteobacteria</taxon>
        <taxon>Pseudomonadales</taxon>
        <taxon>Pseudomonadaceae</taxon>
        <taxon>Pseudomonas</taxon>
    </lineage>
</organism>
<dbReference type="GO" id="GO:0008237">
    <property type="term" value="F:metallopeptidase activity"/>
    <property type="evidence" value="ECO:0007669"/>
    <property type="project" value="UniProtKB-KW"/>
</dbReference>
<name>A0A0Q0X6H6_9PSED</name>
<accession>A0A0Q0X6H6</accession>
<evidence type="ECO:0000256" key="2">
    <source>
        <dbReference type="ARBA" id="ARBA00022670"/>
    </source>
</evidence>
<dbReference type="OrthoDB" id="9811314at2"/>
<feature type="signal peptide" evidence="6">
    <location>
        <begin position="1"/>
        <end position="21"/>
    </location>
</feature>
<protein>
    <submittedName>
        <fullName evidence="9">Peptidase M16</fullName>
    </submittedName>
</protein>
<dbReference type="EMBL" id="LLWH01000189">
    <property type="protein sequence ID" value="KQB52623.1"/>
    <property type="molecule type" value="Genomic_DNA"/>
</dbReference>
<feature type="chain" id="PRO_5006186290" evidence="6">
    <location>
        <begin position="22"/>
        <end position="448"/>
    </location>
</feature>
<comment type="caution">
    <text evidence="9">The sequence shown here is derived from an EMBL/GenBank/DDBJ whole genome shotgun (WGS) entry which is preliminary data.</text>
</comment>
<dbReference type="PANTHER" id="PTHR43690:SF17">
    <property type="entry name" value="PROTEIN YHJJ"/>
    <property type="match status" value="1"/>
</dbReference>
<keyword evidence="6" id="KW-0732">Signal</keyword>
<evidence type="ECO:0000313" key="10">
    <source>
        <dbReference type="Proteomes" id="UP000050342"/>
    </source>
</evidence>
<dbReference type="Pfam" id="PF00675">
    <property type="entry name" value="Peptidase_M16"/>
    <property type="match status" value="1"/>
</dbReference>
<evidence type="ECO:0000259" key="7">
    <source>
        <dbReference type="Pfam" id="PF00675"/>
    </source>
</evidence>